<evidence type="ECO:0000259" key="8">
    <source>
        <dbReference type="PROSITE" id="PS52019"/>
    </source>
</evidence>
<evidence type="ECO:0000256" key="5">
    <source>
        <dbReference type="PROSITE-ProRule" id="PRU01363"/>
    </source>
</evidence>
<dbReference type="InterPro" id="IPR029058">
    <property type="entry name" value="AB_hydrolase_fold"/>
</dbReference>
<dbReference type="InterPro" id="IPR014031">
    <property type="entry name" value="Ketoacyl_synth_C"/>
</dbReference>
<dbReference type="PROSITE" id="PS50075">
    <property type="entry name" value="CARRIER"/>
    <property type="match status" value="1"/>
</dbReference>
<feature type="region of interest" description="N-terminal hotdog fold" evidence="5">
    <location>
        <begin position="1287"/>
        <end position="1418"/>
    </location>
</feature>
<evidence type="ECO:0000256" key="2">
    <source>
        <dbReference type="ARBA" id="ARBA00022450"/>
    </source>
</evidence>
<dbReference type="PROSITE" id="PS00606">
    <property type="entry name" value="KS3_1"/>
    <property type="match status" value="1"/>
</dbReference>
<dbReference type="InterPro" id="IPR030918">
    <property type="entry name" value="PT_fungal_PKS"/>
</dbReference>
<comment type="caution">
    <text evidence="9">The sequence shown here is derived from an EMBL/GenBank/DDBJ whole genome shotgun (WGS) entry which is preliminary data.</text>
</comment>
<dbReference type="SMART" id="SM00825">
    <property type="entry name" value="PKS_KS"/>
    <property type="match status" value="1"/>
</dbReference>
<evidence type="ECO:0000259" key="7">
    <source>
        <dbReference type="PROSITE" id="PS52004"/>
    </source>
</evidence>
<dbReference type="GO" id="GO:0044550">
    <property type="term" value="P:secondary metabolite biosynthetic process"/>
    <property type="evidence" value="ECO:0007669"/>
    <property type="project" value="TreeGrafter"/>
</dbReference>
<sequence>MTNSKIQVFVFGDQTESSIYQLQDLLRSAKVLRPLADFFMQCCNALKCEISSLTSFEQDRFPAFNSINELVNNAYESCGHNDALNGILLCMAQLGCFIRLLETASDSHPSSDTVYIGLCTGLLSAAAVAASKSLTHLVTTAVAIVRVCFKIGLVAKRRAEHLEPEKCVKDTWSMLVTNLCATEAQSMISASQKEQVPVNGNIVPNKQAYVSAESISSVTISGPPSTLKILFTAGQPLAAFNHIPLSIKTAYHASHLGLVDAEDIMGGQSELKTQLISRQIHSTRDGKYFRVSNLRDLLTEIIDDILIKPLKWNSVIVELIAIIKSKKIDNIDVYSFASAKACKSLVDRLRETDVTIHVKDTDKDIPIVSHNYRKGDVAIVGMSGRFPGSEDLEEFWKSLIDGVDVHREIPSDRFDVKTHYDPTGAVRNSTLTQYGCFIDRPGLFDISLFNMSPREAAQTDPQQRLALITTYEALEMAGYVPNRTPSTNTHRIGTFFGQASDDWREVNASQNIDIYYITGGLRAFGPGRISYYFKWEGPSYSIDTACSSSAASVQLAYSALVNGECDTAVAGGTNILTSSDLFAGLSRAYFLSRTGSCKTFDDEADGYCRSDAVACIIMKRLEDAIADNDNILGVVRGAVTNHSAEAVSITHPHVNTQQRLYRKLLNNANVHPSDVDYIEMHGTGTQAGDTCEIHSIIDVFGNSRDSSTPLFIGSVKANVGHSEAAAGVTSIIKAILMLQHDTIPPHIGIKKRINSKFPPLDTLHIHIVKSPLEFKRRAKNQNRTVVVNNFDAAAGNSAILIEDAPILLTKGVDPRTVHVVTVSAKTPFSLKENAKRLLAYITNYPEVPVGDVSYTTTARRMHYMFRAAFAVSSISELKDSLHDLVTSTDAPIRTSAVETVFVFSGQGSHYFRMGKELFDSCFIFRRDILEYDNLCQRQNFPSFKALIDGTAENLEALSPIQTQLAFIALQLALANLWLYYGIKPTLVIGHSLGEYAALCVAGVLSVNDVFYLVGKRASLMTALCTQDTHAMLAVMRDATAVSQDLQQNKNSCEIACFNSPQCTTVAGRISQISILQTFYESIGVKTSKLETSFAFHSSQMDPILADFRFNARGVSFSKPNIPVASTLLGNIVQQEGVFSVDYLCRHARDPVRFSEALGACDKSGIVDEQTRWLEIGPSDVCLNMAKSVLNVPEPLLIPTLKRKQSDLMSMVKSIAKLYVGGVDINWMAYHREYEASHRLLTLPTYAFDLQNYWIQYEGDWCLKKNRNSGGEFIEKSTAFFCGTTTLQEIHNENFGASDTSVTFVSDIFESKFQNVIQGHLVNKVAVCPASVYADMAFTAAKYIHNRRNRSALPISMDIVNMKMVQPLILSNSLEKQHVYITATSNANSDTIEFIFTSKKGSTKEQHASCVVKYGDGAEWTTEWNRQAYLIQSRMNSLVEAAEHGRAHRLLRDIAYRLFSVFVQYSERYRGMDEVWMDSNMLEATANIKFQTTVEDGSFEYNPYWLDSILHLSGFVLHSTDALHNDFAYIAHSWKSMRIVGQLSSNKSYKNYVRMQSIDNGQKMTGDVYIFEESRIVAVCTGLQFQQIRLSILNHILTFNAAKNVAQKTETISEITAPLSNVSTPLTAGSNTFPFDEILEMIACEIGVKKSKLHDDVNLLDIGIDSLLSISIIERLRQLTDFNVPSSLFYTHSTIGDLKRFMGVNQPEQIEVSDRTRRSSNSKYLPSDMTLKNTLNTSNYRSSDEAASTISSIIACEIGCNVDKIFASTILADLVIDDQTCLSIKNLIRSKTGIDLPTAIFRERITLSEMIENFGFNSKERTPNAVPSLRTEIITSKRRCSPVLLHGAPTNRSPLFLFPEGLGSASSYMYLPLGDTNITMYGLNSPFLDCPSEFTCTMEEIAAIYLTEIRKIQPSGPYILGGWSSGGVVAYEAATQLITSGEEVLGLILIDSPCPLTFPPLPSESIEFFDSIHTFDAITEGATKFSESFKRHFVATLKTLKQYAPKPMDPSKTLKTSIFWSKDGALELNIYKNLKIPTDLSRNKTIDWLFHPKKVHDLGGWDELIPIAECIVIPGTHFTIMKPPQSKAALPLFYSVKLNLLHKLIWPIDFHFEAGNRQENLGVAHTLTLTYGSYQFVNPMWNSTFA</sequence>
<dbReference type="EMBL" id="CAJNOR010004388">
    <property type="protein sequence ID" value="CAF1498557.1"/>
    <property type="molecule type" value="Genomic_DNA"/>
</dbReference>
<dbReference type="InterPro" id="IPR001031">
    <property type="entry name" value="Thioesterase"/>
</dbReference>
<evidence type="ECO:0000259" key="6">
    <source>
        <dbReference type="PROSITE" id="PS50075"/>
    </source>
</evidence>
<dbReference type="InterPro" id="IPR009081">
    <property type="entry name" value="PP-bd_ACP"/>
</dbReference>
<dbReference type="EC" id="3.1.2.14" evidence="1"/>
<organism evidence="9 10">
    <name type="scientific">Adineta ricciae</name>
    <name type="common">Rotifer</name>
    <dbReference type="NCBI Taxonomy" id="249248"/>
    <lineage>
        <taxon>Eukaryota</taxon>
        <taxon>Metazoa</taxon>
        <taxon>Spiralia</taxon>
        <taxon>Gnathifera</taxon>
        <taxon>Rotifera</taxon>
        <taxon>Eurotatoria</taxon>
        <taxon>Bdelloidea</taxon>
        <taxon>Adinetida</taxon>
        <taxon>Adinetidae</taxon>
        <taxon>Adineta</taxon>
    </lineage>
</organism>
<dbReference type="Gene3D" id="3.40.50.1820">
    <property type="entry name" value="alpha/beta hydrolase"/>
    <property type="match status" value="1"/>
</dbReference>
<dbReference type="GO" id="GO:0006633">
    <property type="term" value="P:fatty acid biosynthetic process"/>
    <property type="evidence" value="ECO:0007669"/>
    <property type="project" value="UniProtKB-UniPathway"/>
</dbReference>
<keyword evidence="10" id="KW-1185">Reference proteome</keyword>
<name>A0A815SUX6_ADIRI</name>
<dbReference type="Pfam" id="PF02801">
    <property type="entry name" value="Ketoacyl-synt_C"/>
    <property type="match status" value="1"/>
</dbReference>
<dbReference type="PANTHER" id="PTHR43775">
    <property type="entry name" value="FATTY ACID SYNTHASE"/>
    <property type="match status" value="1"/>
</dbReference>
<dbReference type="GO" id="GO:0016297">
    <property type="term" value="F:fatty acyl-[ACP] hydrolase activity"/>
    <property type="evidence" value="ECO:0007669"/>
    <property type="project" value="UniProtKB-EC"/>
</dbReference>
<keyword evidence="4" id="KW-0808">Transferase</keyword>
<dbReference type="PROSITE" id="PS52004">
    <property type="entry name" value="KS3_2"/>
    <property type="match status" value="1"/>
</dbReference>
<dbReference type="Pfam" id="PF14765">
    <property type="entry name" value="PS-DH"/>
    <property type="match status" value="1"/>
</dbReference>
<dbReference type="PANTHER" id="PTHR43775:SF37">
    <property type="entry name" value="SI:DKEY-61P9.11"/>
    <property type="match status" value="1"/>
</dbReference>
<dbReference type="InterPro" id="IPR036736">
    <property type="entry name" value="ACP-like_sf"/>
</dbReference>
<dbReference type="SUPFAM" id="SSF53901">
    <property type="entry name" value="Thiolase-like"/>
    <property type="match status" value="1"/>
</dbReference>
<protein>
    <recommendedName>
        <fullName evidence="1">oleoyl-[acyl-carrier-protein] hydrolase</fullName>
        <ecNumber evidence="1">3.1.2.14</ecNumber>
    </recommendedName>
</protein>
<dbReference type="Pfam" id="PF22621">
    <property type="entry name" value="CurL-like_PKS_C"/>
    <property type="match status" value="1"/>
</dbReference>
<accession>A0A815SUX6</accession>
<dbReference type="SUPFAM" id="SSF47336">
    <property type="entry name" value="ACP-like"/>
    <property type="match status" value="1"/>
</dbReference>
<dbReference type="Pfam" id="PF00109">
    <property type="entry name" value="ketoacyl-synt"/>
    <property type="match status" value="1"/>
</dbReference>
<evidence type="ECO:0000313" key="9">
    <source>
        <dbReference type="EMBL" id="CAF1498557.1"/>
    </source>
</evidence>
<proteinExistence type="predicted"/>
<feature type="active site" description="Proton donor; for dehydratase activity" evidence="5">
    <location>
        <position position="1506"/>
    </location>
</feature>
<dbReference type="InterPro" id="IPR016039">
    <property type="entry name" value="Thiolase-like"/>
</dbReference>
<dbReference type="NCBIfam" id="TIGR04532">
    <property type="entry name" value="PT_fungal_PKS"/>
    <property type="match status" value="1"/>
</dbReference>
<dbReference type="InterPro" id="IPR049900">
    <property type="entry name" value="PKS_mFAS_DH"/>
</dbReference>
<keyword evidence="3" id="KW-0597">Phosphoprotein</keyword>
<dbReference type="InterPro" id="IPR020841">
    <property type="entry name" value="PKS_Beta-ketoAc_synthase_dom"/>
</dbReference>
<dbReference type="InterPro" id="IPR001227">
    <property type="entry name" value="Ac_transferase_dom_sf"/>
</dbReference>
<dbReference type="InterPro" id="IPR016036">
    <property type="entry name" value="Malonyl_transacylase_ACP-bd"/>
</dbReference>
<feature type="domain" description="PKS/mFAS DH" evidence="8">
    <location>
        <begin position="1287"/>
        <end position="1593"/>
    </location>
</feature>
<evidence type="ECO:0000256" key="4">
    <source>
        <dbReference type="ARBA" id="ARBA00022679"/>
    </source>
</evidence>
<evidence type="ECO:0000256" key="3">
    <source>
        <dbReference type="ARBA" id="ARBA00022553"/>
    </source>
</evidence>
<dbReference type="SUPFAM" id="SSF52151">
    <property type="entry name" value="FabD/lysophospholipase-like"/>
    <property type="match status" value="1"/>
</dbReference>
<gene>
    <name evidence="9" type="ORF">XAT740_LOCUS39515</name>
</gene>
<dbReference type="SMART" id="SM00827">
    <property type="entry name" value="PKS_AT"/>
    <property type="match status" value="1"/>
</dbReference>
<dbReference type="InterPro" id="IPR050091">
    <property type="entry name" value="PKS_NRPS_Biosynth_Enz"/>
</dbReference>
<reference evidence="9" key="1">
    <citation type="submission" date="2021-02" db="EMBL/GenBank/DDBJ databases">
        <authorList>
            <person name="Nowell W R."/>
        </authorList>
    </citation>
    <scope>NUCLEOTIDE SEQUENCE</scope>
</reference>
<evidence type="ECO:0000313" key="10">
    <source>
        <dbReference type="Proteomes" id="UP000663828"/>
    </source>
</evidence>
<feature type="domain" description="Carrier" evidence="6">
    <location>
        <begin position="1629"/>
        <end position="1705"/>
    </location>
</feature>
<dbReference type="GO" id="GO:0004315">
    <property type="term" value="F:3-oxoacyl-[acyl-carrier-protein] synthase activity"/>
    <property type="evidence" value="ECO:0007669"/>
    <property type="project" value="InterPro"/>
</dbReference>
<dbReference type="Gene3D" id="3.40.366.10">
    <property type="entry name" value="Malonyl-Coenzyme A Acyl Carrier Protein, domain 2"/>
    <property type="match status" value="2"/>
</dbReference>
<dbReference type="InterPro" id="IPR042104">
    <property type="entry name" value="PKS_dehydratase_sf"/>
</dbReference>
<dbReference type="CDD" id="cd00833">
    <property type="entry name" value="PKS"/>
    <property type="match status" value="1"/>
</dbReference>
<dbReference type="SUPFAM" id="SSF53474">
    <property type="entry name" value="alpha/beta-Hydrolases"/>
    <property type="match status" value="1"/>
</dbReference>
<dbReference type="Gene3D" id="3.10.129.110">
    <property type="entry name" value="Polyketide synthase dehydratase"/>
    <property type="match status" value="1"/>
</dbReference>
<dbReference type="UniPathway" id="UPA00094"/>
<dbReference type="Pfam" id="PF16073">
    <property type="entry name" value="SAT"/>
    <property type="match status" value="1"/>
</dbReference>
<dbReference type="Pfam" id="PF00975">
    <property type="entry name" value="Thioesterase"/>
    <property type="match status" value="1"/>
</dbReference>
<dbReference type="Proteomes" id="UP000663828">
    <property type="component" value="Unassembled WGS sequence"/>
</dbReference>
<dbReference type="Gene3D" id="3.30.70.3290">
    <property type="match status" value="1"/>
</dbReference>
<dbReference type="InterPro" id="IPR032088">
    <property type="entry name" value="SAT"/>
</dbReference>
<feature type="region of interest" description="C-terminal hotdog fold" evidence="5">
    <location>
        <begin position="1446"/>
        <end position="1593"/>
    </location>
</feature>
<dbReference type="Gene3D" id="3.40.47.10">
    <property type="match status" value="1"/>
</dbReference>
<dbReference type="PROSITE" id="PS52019">
    <property type="entry name" value="PKS_MFAS_DH"/>
    <property type="match status" value="1"/>
</dbReference>
<dbReference type="Gene3D" id="1.10.1200.10">
    <property type="entry name" value="ACP-like"/>
    <property type="match status" value="1"/>
</dbReference>
<dbReference type="Pfam" id="PF00698">
    <property type="entry name" value="Acyl_transf_1"/>
    <property type="match status" value="1"/>
</dbReference>
<feature type="active site" description="Proton acceptor; for dehydratase activity" evidence="5">
    <location>
        <position position="1319"/>
    </location>
</feature>
<dbReference type="Pfam" id="PF00550">
    <property type="entry name" value="PP-binding"/>
    <property type="match status" value="1"/>
</dbReference>
<dbReference type="InterPro" id="IPR014043">
    <property type="entry name" value="Acyl_transferase_dom"/>
</dbReference>
<dbReference type="GO" id="GO:0004312">
    <property type="term" value="F:fatty acid synthase activity"/>
    <property type="evidence" value="ECO:0007669"/>
    <property type="project" value="TreeGrafter"/>
</dbReference>
<dbReference type="InterPro" id="IPR049551">
    <property type="entry name" value="PKS_DH_C"/>
</dbReference>
<keyword evidence="2" id="KW-0596">Phosphopantetheine</keyword>
<evidence type="ECO:0000256" key="1">
    <source>
        <dbReference type="ARBA" id="ARBA00012480"/>
    </source>
</evidence>
<dbReference type="SUPFAM" id="SSF55048">
    <property type="entry name" value="Probable ACP-binding domain of malonyl-CoA ACP transacylase"/>
    <property type="match status" value="1"/>
</dbReference>
<feature type="domain" description="Ketosynthase family 3 (KS3)" evidence="7">
    <location>
        <begin position="374"/>
        <end position="803"/>
    </location>
</feature>
<dbReference type="InterPro" id="IPR016035">
    <property type="entry name" value="Acyl_Trfase/lysoPLipase"/>
</dbReference>
<dbReference type="InterPro" id="IPR014030">
    <property type="entry name" value="Ketoacyl_synth_N"/>
</dbReference>
<dbReference type="InterPro" id="IPR018201">
    <property type="entry name" value="Ketoacyl_synth_AS"/>
</dbReference>